<organism evidence="2 3">
    <name type="scientific">Besnoitia besnoiti</name>
    <name type="common">Apicomplexan protozoan</name>
    <dbReference type="NCBI Taxonomy" id="94643"/>
    <lineage>
        <taxon>Eukaryota</taxon>
        <taxon>Sar</taxon>
        <taxon>Alveolata</taxon>
        <taxon>Apicomplexa</taxon>
        <taxon>Conoidasida</taxon>
        <taxon>Coccidia</taxon>
        <taxon>Eucoccidiorida</taxon>
        <taxon>Eimeriorina</taxon>
        <taxon>Sarcocystidae</taxon>
        <taxon>Besnoitia</taxon>
    </lineage>
</organism>
<dbReference type="VEuPathDB" id="ToxoDB:BESB_018630"/>
<name>A0A2A9M3K8_BESBE</name>
<feature type="region of interest" description="Disordered" evidence="1">
    <location>
        <begin position="564"/>
        <end position="671"/>
    </location>
</feature>
<evidence type="ECO:0000256" key="1">
    <source>
        <dbReference type="SAM" id="MobiDB-lite"/>
    </source>
</evidence>
<feature type="region of interest" description="Disordered" evidence="1">
    <location>
        <begin position="253"/>
        <end position="355"/>
    </location>
</feature>
<feature type="compositionally biased region" description="Basic and acidic residues" evidence="1">
    <location>
        <begin position="600"/>
        <end position="611"/>
    </location>
</feature>
<comment type="caution">
    <text evidence="2">The sequence shown here is derived from an EMBL/GenBank/DDBJ whole genome shotgun (WGS) entry which is preliminary data.</text>
</comment>
<sequence>METATTARPASSKGTHLETEVLLQLLTWDPAAERAPMAGFHSLPTASSQSGKAAPYEVQPHEAKRNGGEAQRGGRALLREHLKLASYAANRPLMAPSSQEQQPALRGGAAPQLSTDCVREGDRAPHLSSLNAGKLERRETRAVRHRGSASSAGSLTSGMHTRCPSRESITSAGEEDRACPSTSNSSGPVEQHSGLAASQGADDGQEEDSEGAWQAHSPGEISQRESKLFDLQNGVELGPQALAAVTGSVCAQREDGGDACGEDSGGGGQDDAPEHRSSKREAVTAPASSSLEGVEGCHVPSGGGRLCHRLPKVSPRSASLSCRGLDSSESRPSAAGRPCGGVQSASTDAETQTAAARAVAAAGSRSSSEWLAAGADSCSACALSALPPSVGEEKSRNDVETCEADGGENLEGAGKMEQPWRGAAGMSGSFLDDARLFAHQGLKRRGAGSSRGSTCSSKEGSDTVPSYANSPGHTDAEECSEGPDDSPRLRAGAARPSRDDTADISADGSRTVNACASVSTSASEMFPDLRHAADELCDSSPLSEDDEEERQVREQLVRLQRRLQELQQRQQQKRQGGLSRSSRASPGAKRLRCSGGHAAETGDAREGDSRRIPIASRPSTLSTMDASSHCSRESAAANPGGERSSSSSPGLPGAHAASAHSSGAFSLPEANSPLHSSIRALADEDRTLLTSRNAETEERGSYRLPVRRMAEAVVDAADLDLGSQTAGEKESGPAGGSADISEAVCEYSRGSPREMPCGKRKHVDDEDDCPRQKGVDAGAEGRFIQAAASSLLSLLVNARAHDAANASGVDQRIPSPPSSSSVPSPSAQNGSTGAAAELLLQILASSQAAVKRASATWQQAAAGALEMYMPASYSEGHAVPGAHKGLAFWSGDRSCREELASFADEPNGLPASLLSLLGSAAAARTAADGQASFGGRGRSGLADRWQGASENWRAKEDDNTGDFGSSRTFAGGMGSGPCPSAGFTSPHAPLLRRAARAREHSLFDSEATTQLVSDMLGRGDSLSRALAGVASIAASAAPRLFPEPDSHGYANGADAAVKTMPVRARAGRSGEQELFTPLPYGDAARELLDRSAVACGSFVGSPHCDAGSQIRPGAGLLTDGVQNDKEDGKLSGGAGTTGAKAQRVLGGKDKI</sequence>
<feature type="region of interest" description="Disordered" evidence="1">
    <location>
        <begin position="750"/>
        <end position="770"/>
    </location>
</feature>
<feature type="region of interest" description="Disordered" evidence="1">
    <location>
        <begin position="1115"/>
        <end position="1151"/>
    </location>
</feature>
<feature type="region of interest" description="Disordered" evidence="1">
    <location>
        <begin position="951"/>
        <end position="985"/>
    </location>
</feature>
<feature type="region of interest" description="Disordered" evidence="1">
    <location>
        <begin position="41"/>
        <end position="72"/>
    </location>
</feature>
<feature type="region of interest" description="Disordered" evidence="1">
    <location>
        <begin position="720"/>
        <end position="739"/>
    </location>
</feature>
<feature type="compositionally biased region" description="Low complexity" evidence="1">
    <location>
        <begin position="644"/>
        <end position="667"/>
    </location>
</feature>
<dbReference type="KEGG" id="bbes:BESB_018630"/>
<proteinExistence type="predicted"/>
<feature type="region of interest" description="Disordered" evidence="1">
    <location>
        <begin position="442"/>
        <end position="512"/>
    </location>
</feature>
<feature type="compositionally biased region" description="Polar residues" evidence="1">
    <location>
        <begin position="450"/>
        <end position="472"/>
    </location>
</feature>
<keyword evidence="3" id="KW-1185">Reference proteome</keyword>
<feature type="region of interest" description="Disordered" evidence="1">
    <location>
        <begin position="388"/>
        <end position="427"/>
    </location>
</feature>
<dbReference type="RefSeq" id="XP_029216554.1">
    <property type="nucleotide sequence ID" value="XM_029360578.1"/>
</dbReference>
<dbReference type="Proteomes" id="UP000224006">
    <property type="component" value="Chromosome X"/>
</dbReference>
<feature type="region of interest" description="Disordered" evidence="1">
    <location>
        <begin position="91"/>
        <end position="228"/>
    </location>
</feature>
<feature type="compositionally biased region" description="Low complexity" evidence="1">
    <location>
        <begin position="565"/>
        <end position="583"/>
    </location>
</feature>
<protein>
    <submittedName>
        <fullName evidence="2">Uncharacterized protein</fullName>
    </submittedName>
</protein>
<reference evidence="2 3" key="1">
    <citation type="submission" date="2017-09" db="EMBL/GenBank/DDBJ databases">
        <title>Genome sequencing of Besnoitia besnoiti strain Bb-Ger1.</title>
        <authorList>
            <person name="Schares G."/>
            <person name="Venepally P."/>
            <person name="Lorenzi H.A."/>
        </authorList>
    </citation>
    <scope>NUCLEOTIDE SEQUENCE [LARGE SCALE GENOMIC DNA]</scope>
    <source>
        <strain evidence="2 3">Bb-Ger1</strain>
    </source>
</reference>
<evidence type="ECO:0000313" key="2">
    <source>
        <dbReference type="EMBL" id="PFH32545.1"/>
    </source>
</evidence>
<dbReference type="GeneID" id="40306924"/>
<feature type="compositionally biased region" description="Polar residues" evidence="1">
    <location>
        <begin position="343"/>
        <end position="353"/>
    </location>
</feature>
<dbReference type="EMBL" id="NWUJ01000011">
    <property type="protein sequence ID" value="PFH32545.1"/>
    <property type="molecule type" value="Genomic_DNA"/>
</dbReference>
<dbReference type="AlphaFoldDB" id="A0A2A9M3K8"/>
<feature type="region of interest" description="Disordered" evidence="1">
    <location>
        <begin position="806"/>
        <end position="831"/>
    </location>
</feature>
<feature type="compositionally biased region" description="Polar residues" evidence="1">
    <location>
        <begin position="617"/>
        <end position="629"/>
    </location>
</feature>
<evidence type="ECO:0000313" key="3">
    <source>
        <dbReference type="Proteomes" id="UP000224006"/>
    </source>
</evidence>
<gene>
    <name evidence="2" type="ORF">BESB_018630</name>
</gene>
<accession>A0A2A9M3K8</accession>
<feature type="compositionally biased region" description="Basic and acidic residues" evidence="1">
    <location>
        <begin position="272"/>
        <end position="282"/>
    </location>
</feature>